<dbReference type="PANTHER" id="PTHR47156">
    <property type="entry name" value="PROTEIN CBG20824"/>
    <property type="match status" value="1"/>
</dbReference>
<sequence>MARLECKVCTLEYKTNIAKLTPRILTKCGHTLCESCCEILSNQNETKDLICPFDRKMTKINQNVQELMKNFAITEYLDELNQAGQQGAEQTEQDFRMPVVNRAESEDHEENDFIEQLYNAVVFEQQDVENNRDFELELGRPEIPDNEVPVEYMHNAYDSDSDSDDDSYRQMINDLARFNIGDYEDNYEDFDEIYIQDQ</sequence>
<dbReference type="PANTHER" id="PTHR47156:SF7">
    <property type="entry name" value="RING-TYPE DOMAIN-CONTAINING PROTEIN"/>
    <property type="match status" value="1"/>
</dbReference>
<evidence type="ECO:0000256" key="1">
    <source>
        <dbReference type="ARBA" id="ARBA00000900"/>
    </source>
</evidence>
<organism evidence="14 15">
    <name type="scientific">Caenorhabditis nigoni</name>
    <dbReference type="NCBI Taxonomy" id="1611254"/>
    <lineage>
        <taxon>Eukaryota</taxon>
        <taxon>Metazoa</taxon>
        <taxon>Ecdysozoa</taxon>
        <taxon>Nematoda</taxon>
        <taxon>Chromadorea</taxon>
        <taxon>Rhabditida</taxon>
        <taxon>Rhabditina</taxon>
        <taxon>Rhabditomorpha</taxon>
        <taxon>Rhabditoidea</taxon>
        <taxon>Rhabditidae</taxon>
        <taxon>Peloderinae</taxon>
        <taxon>Caenorhabditis</taxon>
    </lineage>
</organism>
<evidence type="ECO:0000256" key="10">
    <source>
        <dbReference type="ARBA" id="ARBA00023134"/>
    </source>
</evidence>
<dbReference type="FunFam" id="3.30.40.10:FF:000130">
    <property type="entry name" value="E3 ubiquitin-protein ligase TRIM23"/>
    <property type="match status" value="1"/>
</dbReference>
<dbReference type="GO" id="GO:0005525">
    <property type="term" value="F:GTP binding"/>
    <property type="evidence" value="ECO:0007669"/>
    <property type="project" value="UniProtKB-KW"/>
</dbReference>
<comment type="similarity">
    <text evidence="11">In the C-terminal section; belongs to the small GTPase superfamily. Arf family.</text>
</comment>
<dbReference type="InterPro" id="IPR052667">
    <property type="entry name" value="E3_ubiquitin-ligase_RING"/>
</dbReference>
<comment type="pathway">
    <text evidence="2">Protein modification; protein ubiquitination.</text>
</comment>
<evidence type="ECO:0000313" key="14">
    <source>
        <dbReference type="EMBL" id="PIC18456.1"/>
    </source>
</evidence>
<evidence type="ECO:0000313" key="15">
    <source>
        <dbReference type="Proteomes" id="UP000230233"/>
    </source>
</evidence>
<dbReference type="GO" id="GO:0061630">
    <property type="term" value="F:ubiquitin protein ligase activity"/>
    <property type="evidence" value="ECO:0007669"/>
    <property type="project" value="UniProtKB-EC"/>
</dbReference>
<keyword evidence="6" id="KW-0547">Nucleotide-binding</keyword>
<evidence type="ECO:0000256" key="5">
    <source>
        <dbReference type="ARBA" id="ARBA00022723"/>
    </source>
</evidence>
<protein>
    <recommendedName>
        <fullName evidence="3">RING-type E3 ubiquitin transferase</fullName>
        <ecNumber evidence="3">2.3.2.27</ecNumber>
    </recommendedName>
</protein>
<dbReference type="PROSITE" id="PS50089">
    <property type="entry name" value="ZF_RING_2"/>
    <property type="match status" value="1"/>
</dbReference>
<dbReference type="Proteomes" id="UP000230233">
    <property type="component" value="Chromosome X"/>
</dbReference>
<dbReference type="Gene3D" id="3.30.40.10">
    <property type="entry name" value="Zinc/RING finger domain, C3HC4 (zinc finger)"/>
    <property type="match status" value="1"/>
</dbReference>
<dbReference type="InterPro" id="IPR013083">
    <property type="entry name" value="Znf_RING/FYVE/PHD"/>
</dbReference>
<evidence type="ECO:0000256" key="6">
    <source>
        <dbReference type="ARBA" id="ARBA00022741"/>
    </source>
</evidence>
<evidence type="ECO:0000259" key="13">
    <source>
        <dbReference type="PROSITE" id="PS50089"/>
    </source>
</evidence>
<dbReference type="Pfam" id="PF13445">
    <property type="entry name" value="zf-RING_UBOX"/>
    <property type="match status" value="1"/>
</dbReference>
<dbReference type="SUPFAM" id="SSF57850">
    <property type="entry name" value="RING/U-box"/>
    <property type="match status" value="1"/>
</dbReference>
<proteinExistence type="inferred from homology"/>
<keyword evidence="10" id="KW-0342">GTP-binding</keyword>
<evidence type="ECO:0000256" key="9">
    <source>
        <dbReference type="ARBA" id="ARBA00022833"/>
    </source>
</evidence>
<evidence type="ECO:0000256" key="12">
    <source>
        <dbReference type="PROSITE-ProRule" id="PRU00175"/>
    </source>
</evidence>
<evidence type="ECO:0000256" key="2">
    <source>
        <dbReference type="ARBA" id="ARBA00004906"/>
    </source>
</evidence>
<dbReference type="InterPro" id="IPR027370">
    <property type="entry name" value="Znf-RING_euk"/>
</dbReference>
<dbReference type="SMART" id="SM00184">
    <property type="entry name" value="RING"/>
    <property type="match status" value="1"/>
</dbReference>
<dbReference type="GO" id="GO:0008270">
    <property type="term" value="F:zinc ion binding"/>
    <property type="evidence" value="ECO:0007669"/>
    <property type="project" value="UniProtKB-KW"/>
</dbReference>
<gene>
    <name evidence="14" type="primary">Cnig_chr_X.g24343</name>
    <name evidence="14" type="ORF">B9Z55_024343</name>
</gene>
<dbReference type="InterPro" id="IPR001841">
    <property type="entry name" value="Znf_RING"/>
</dbReference>
<dbReference type="OrthoDB" id="5828209at2759"/>
<keyword evidence="8" id="KW-0833">Ubl conjugation pathway</keyword>
<name>A0A2G5SUF3_9PELO</name>
<evidence type="ECO:0000256" key="3">
    <source>
        <dbReference type="ARBA" id="ARBA00012483"/>
    </source>
</evidence>
<keyword evidence="5" id="KW-0479">Metal-binding</keyword>
<dbReference type="EC" id="2.3.2.27" evidence="3"/>
<keyword evidence="9" id="KW-0862">Zinc</keyword>
<accession>A0A2G5SUF3</accession>
<evidence type="ECO:0000256" key="8">
    <source>
        <dbReference type="ARBA" id="ARBA00022786"/>
    </source>
</evidence>
<dbReference type="AlphaFoldDB" id="A0A2G5SUF3"/>
<comment type="caution">
    <text evidence="14">The sequence shown here is derived from an EMBL/GenBank/DDBJ whole genome shotgun (WGS) entry which is preliminary data.</text>
</comment>
<keyword evidence="4" id="KW-0808">Transferase</keyword>
<feature type="domain" description="RING-type" evidence="13">
    <location>
        <begin position="6"/>
        <end position="55"/>
    </location>
</feature>
<evidence type="ECO:0000256" key="4">
    <source>
        <dbReference type="ARBA" id="ARBA00022679"/>
    </source>
</evidence>
<keyword evidence="15" id="KW-1185">Reference proteome</keyword>
<dbReference type="EMBL" id="PDUG01000006">
    <property type="protein sequence ID" value="PIC18456.1"/>
    <property type="molecule type" value="Genomic_DNA"/>
</dbReference>
<evidence type="ECO:0000256" key="7">
    <source>
        <dbReference type="ARBA" id="ARBA00022771"/>
    </source>
</evidence>
<reference evidence="15" key="1">
    <citation type="submission" date="2017-10" db="EMBL/GenBank/DDBJ databases">
        <title>Rapid genome shrinkage in a self-fertile nematode reveals novel sperm competition proteins.</title>
        <authorList>
            <person name="Yin D."/>
            <person name="Schwarz E.M."/>
            <person name="Thomas C.G."/>
            <person name="Felde R.L."/>
            <person name="Korf I.F."/>
            <person name="Cutter A.D."/>
            <person name="Schartner C.M."/>
            <person name="Ralston E.J."/>
            <person name="Meyer B.J."/>
            <person name="Haag E.S."/>
        </authorList>
    </citation>
    <scope>NUCLEOTIDE SEQUENCE [LARGE SCALE GENOMIC DNA]</scope>
    <source>
        <strain evidence="15">JU1422</strain>
    </source>
</reference>
<dbReference type="STRING" id="1611254.A0A2G5SUF3"/>
<evidence type="ECO:0000256" key="11">
    <source>
        <dbReference type="ARBA" id="ARBA00061142"/>
    </source>
</evidence>
<keyword evidence="7 12" id="KW-0863">Zinc-finger</keyword>
<comment type="catalytic activity">
    <reaction evidence="1">
        <text>S-ubiquitinyl-[E2 ubiquitin-conjugating enzyme]-L-cysteine + [acceptor protein]-L-lysine = [E2 ubiquitin-conjugating enzyme]-L-cysteine + N(6)-ubiquitinyl-[acceptor protein]-L-lysine.</text>
        <dbReference type="EC" id="2.3.2.27"/>
    </reaction>
</comment>